<evidence type="ECO:0000313" key="4">
    <source>
        <dbReference type="Proteomes" id="UP000315636"/>
    </source>
</evidence>
<gene>
    <name evidence="3" type="ORF">SAMN06264849_10657</name>
</gene>
<protein>
    <submittedName>
        <fullName evidence="3">N-hydroxyarylamine O-acetyltransferase</fullName>
    </submittedName>
</protein>
<reference evidence="3 4" key="1">
    <citation type="submission" date="2017-05" db="EMBL/GenBank/DDBJ databases">
        <authorList>
            <person name="Varghese N."/>
            <person name="Submissions S."/>
        </authorList>
    </citation>
    <scope>NUCLEOTIDE SEQUENCE [LARGE SCALE GENOMIC DNA]</scope>
    <source>
        <strain evidence="3 4">DSM 45474</strain>
    </source>
</reference>
<dbReference type="Proteomes" id="UP000315636">
    <property type="component" value="Unassembled WGS sequence"/>
</dbReference>
<dbReference type="PANTHER" id="PTHR11786">
    <property type="entry name" value="N-HYDROXYARYLAMINE O-ACETYLTRANSFERASE"/>
    <property type="match status" value="1"/>
</dbReference>
<dbReference type="InterPro" id="IPR053710">
    <property type="entry name" value="Arylamine_NAT_domain_sf"/>
</dbReference>
<sequence length="291" mass="33350">MDVKAYLKRIQVDSVGKPNLETLQYLMNQHLFHIPFENLDILCNRWIRLQHGAVFKKIVYQKRGGFCYELNSAFSALLQELGFQVSIVSGRVRTADGGFGPEYDHMALIVHLNEPWLVDVGFGDSARQPLPLSGKKQSDLSGCYRIKKIPNEKEAYVLEKKQQSRWVSSYRFSTTARRLRDFAVMCAYHQTSPTSIFRQQLILTRATLQGRISLSDDSFIHTIHGQKRKIPVQNIDVKRYLMYKHFGIDPDSIPLHHISCQKSNKPGDFSASSFNESISCKGRNLHDTNKS</sequence>
<dbReference type="AlphaFoldDB" id="A0A521DJ53"/>
<dbReference type="EMBL" id="FXTI01000006">
    <property type="protein sequence ID" value="SMO70960.1"/>
    <property type="molecule type" value="Genomic_DNA"/>
</dbReference>
<dbReference type="SUPFAM" id="SSF54001">
    <property type="entry name" value="Cysteine proteinases"/>
    <property type="match status" value="1"/>
</dbReference>
<dbReference type="PANTHER" id="PTHR11786:SF0">
    <property type="entry name" value="ARYLAMINE N-ACETYLTRANSFERASE 4-RELATED"/>
    <property type="match status" value="1"/>
</dbReference>
<dbReference type="OrthoDB" id="7181050at2"/>
<dbReference type="Gene3D" id="3.30.2140.20">
    <property type="match status" value="1"/>
</dbReference>
<name>A0A521DJ53_9BACL</name>
<keyword evidence="3" id="KW-0808">Transferase</keyword>
<dbReference type="InterPro" id="IPR001447">
    <property type="entry name" value="Arylamine_N-AcTrfase"/>
</dbReference>
<keyword evidence="4" id="KW-1185">Reference proteome</keyword>
<proteinExistence type="inferred from homology"/>
<evidence type="ECO:0000256" key="2">
    <source>
        <dbReference type="RuleBase" id="RU003452"/>
    </source>
</evidence>
<dbReference type="GO" id="GO:0016407">
    <property type="term" value="F:acetyltransferase activity"/>
    <property type="evidence" value="ECO:0007669"/>
    <property type="project" value="InterPro"/>
</dbReference>
<comment type="similarity">
    <text evidence="1 2">Belongs to the arylamine N-acetyltransferase family.</text>
</comment>
<accession>A0A521DJ53</accession>
<organism evidence="3 4">
    <name type="scientific">Melghirimyces algeriensis</name>
    <dbReference type="NCBI Taxonomy" id="910412"/>
    <lineage>
        <taxon>Bacteria</taxon>
        <taxon>Bacillati</taxon>
        <taxon>Bacillota</taxon>
        <taxon>Bacilli</taxon>
        <taxon>Bacillales</taxon>
        <taxon>Thermoactinomycetaceae</taxon>
        <taxon>Melghirimyces</taxon>
    </lineage>
</organism>
<dbReference type="Pfam" id="PF00797">
    <property type="entry name" value="Acetyltransf_2"/>
    <property type="match status" value="1"/>
</dbReference>
<evidence type="ECO:0000256" key="1">
    <source>
        <dbReference type="ARBA" id="ARBA00006547"/>
    </source>
</evidence>
<evidence type="ECO:0000313" key="3">
    <source>
        <dbReference type="EMBL" id="SMO70960.1"/>
    </source>
</evidence>
<dbReference type="RefSeq" id="WP_142505650.1">
    <property type="nucleotide sequence ID" value="NZ_FXTI01000006.1"/>
</dbReference>
<dbReference type="PRINTS" id="PR01543">
    <property type="entry name" value="ANATRNSFRASE"/>
</dbReference>
<dbReference type="InterPro" id="IPR038765">
    <property type="entry name" value="Papain-like_cys_pep_sf"/>
</dbReference>